<dbReference type="GO" id="GO:0000976">
    <property type="term" value="F:transcription cis-regulatory region binding"/>
    <property type="evidence" value="ECO:0007669"/>
    <property type="project" value="TreeGrafter"/>
</dbReference>
<keyword evidence="4" id="KW-0805">Transcription regulation</keyword>
<dbReference type="EMBL" id="JAAIUV010000014">
    <property type="protein sequence ID" value="NEX79240.1"/>
    <property type="molecule type" value="Genomic_DNA"/>
</dbReference>
<dbReference type="GO" id="GO:0005829">
    <property type="term" value="C:cytosol"/>
    <property type="evidence" value="ECO:0007669"/>
    <property type="project" value="TreeGrafter"/>
</dbReference>
<dbReference type="InterPro" id="IPR011006">
    <property type="entry name" value="CheY-like_superfamily"/>
</dbReference>
<evidence type="ECO:0000256" key="5">
    <source>
        <dbReference type="ARBA" id="ARBA00023125"/>
    </source>
</evidence>
<dbReference type="Gene3D" id="1.10.10.10">
    <property type="entry name" value="Winged helix-like DNA-binding domain superfamily/Winged helix DNA-binding domain"/>
    <property type="match status" value="1"/>
</dbReference>
<accession>A0A6B3TS45</accession>
<dbReference type="CDD" id="cd17574">
    <property type="entry name" value="REC_OmpR"/>
    <property type="match status" value="1"/>
</dbReference>
<dbReference type="Pfam" id="PF00486">
    <property type="entry name" value="Trans_reg_C"/>
    <property type="match status" value="1"/>
</dbReference>
<sequence>MRTVLLVDDEKRMLDLLELYISPHGYKCVKKHSGKDATEFLENEQADLVILDIMMPDLDGWQTCAKIRETSDIPIIMLTARDDKEEVVKGLKIGADDYITKPFNEKELLARMEAVMRRTKNDKEDILKFKGLVLNEEAYEFTFEKQSISLTPKEYSLLALFISNPNKVFTRDHLLTTIWNYNSDVEDRTIDSHIRNVREKLRQVGFPVDEHLKTVWGVGYKWSTEGEQ</sequence>
<dbReference type="Gene3D" id="6.10.250.690">
    <property type="match status" value="1"/>
</dbReference>
<dbReference type="SMART" id="SM00448">
    <property type="entry name" value="REC"/>
    <property type="match status" value="1"/>
</dbReference>
<organism evidence="11 12">
    <name type="scientific">Neobacillus thermocopriae</name>
    <dbReference type="NCBI Taxonomy" id="1215031"/>
    <lineage>
        <taxon>Bacteria</taxon>
        <taxon>Bacillati</taxon>
        <taxon>Bacillota</taxon>
        <taxon>Bacilli</taxon>
        <taxon>Bacillales</taxon>
        <taxon>Bacillaceae</taxon>
        <taxon>Neobacillus</taxon>
    </lineage>
</organism>
<dbReference type="InterPro" id="IPR001789">
    <property type="entry name" value="Sig_transdc_resp-reg_receiver"/>
</dbReference>
<gene>
    <name evidence="11" type="ORF">G4Z05_10175</name>
</gene>
<dbReference type="AlphaFoldDB" id="A0A6B3TS45"/>
<keyword evidence="2 7" id="KW-0597">Phosphoprotein</keyword>
<dbReference type="InterPro" id="IPR036388">
    <property type="entry name" value="WH-like_DNA-bd_sf"/>
</dbReference>
<feature type="domain" description="Response regulatory" evidence="9">
    <location>
        <begin position="3"/>
        <end position="116"/>
    </location>
</feature>
<dbReference type="PROSITE" id="PS51755">
    <property type="entry name" value="OMPR_PHOB"/>
    <property type="match status" value="1"/>
</dbReference>
<evidence type="ECO:0000256" key="3">
    <source>
        <dbReference type="ARBA" id="ARBA00023012"/>
    </source>
</evidence>
<dbReference type="Proteomes" id="UP000481621">
    <property type="component" value="Unassembled WGS sequence"/>
</dbReference>
<evidence type="ECO:0000259" key="9">
    <source>
        <dbReference type="PROSITE" id="PS50110"/>
    </source>
</evidence>
<dbReference type="Gene3D" id="3.40.50.2300">
    <property type="match status" value="1"/>
</dbReference>
<dbReference type="PROSITE" id="PS50110">
    <property type="entry name" value="RESPONSE_REGULATORY"/>
    <property type="match status" value="1"/>
</dbReference>
<dbReference type="PANTHER" id="PTHR48111:SF73">
    <property type="entry name" value="ALKALINE PHOSPHATASE SYNTHESIS TRANSCRIPTIONAL REGULATORY PROTEIN PHOP"/>
    <property type="match status" value="1"/>
</dbReference>
<protein>
    <submittedName>
        <fullName evidence="11">Response regulator transcription factor</fullName>
    </submittedName>
</protein>
<evidence type="ECO:0000256" key="7">
    <source>
        <dbReference type="PROSITE-ProRule" id="PRU00169"/>
    </source>
</evidence>
<dbReference type="PANTHER" id="PTHR48111">
    <property type="entry name" value="REGULATOR OF RPOS"/>
    <property type="match status" value="1"/>
</dbReference>
<dbReference type="SUPFAM" id="SSF52172">
    <property type="entry name" value="CheY-like"/>
    <property type="match status" value="1"/>
</dbReference>
<feature type="modified residue" description="4-aspartylphosphate" evidence="7">
    <location>
        <position position="52"/>
    </location>
</feature>
<evidence type="ECO:0000256" key="1">
    <source>
        <dbReference type="ARBA" id="ARBA00004496"/>
    </source>
</evidence>
<dbReference type="Pfam" id="PF00072">
    <property type="entry name" value="Response_reg"/>
    <property type="match status" value="1"/>
</dbReference>
<keyword evidence="5 8" id="KW-0238">DNA-binding</keyword>
<evidence type="ECO:0000256" key="8">
    <source>
        <dbReference type="PROSITE-ProRule" id="PRU01091"/>
    </source>
</evidence>
<reference evidence="11" key="1">
    <citation type="submission" date="2020-02" db="EMBL/GenBank/DDBJ databases">
        <title>Bacillus sedimentmangrovi sp. nov., isolated from sediment of the mangrove ecosystem.</title>
        <authorList>
            <person name="Liu G."/>
        </authorList>
    </citation>
    <scope>NUCLEOTIDE SEQUENCE [LARGE SCALE GENOMIC DNA]</scope>
    <source>
        <strain evidence="11">SgZ-7</strain>
    </source>
</reference>
<dbReference type="SMART" id="SM00862">
    <property type="entry name" value="Trans_reg_C"/>
    <property type="match status" value="1"/>
</dbReference>
<evidence type="ECO:0000313" key="11">
    <source>
        <dbReference type="EMBL" id="NEX79240.1"/>
    </source>
</evidence>
<keyword evidence="6" id="KW-0804">Transcription</keyword>
<dbReference type="InterPro" id="IPR001867">
    <property type="entry name" value="OmpR/PhoB-type_DNA-bd"/>
</dbReference>
<feature type="DNA-binding region" description="OmpR/PhoB-type" evidence="8">
    <location>
        <begin position="124"/>
        <end position="224"/>
    </location>
</feature>
<dbReference type="GO" id="GO:0006355">
    <property type="term" value="P:regulation of DNA-templated transcription"/>
    <property type="evidence" value="ECO:0007669"/>
    <property type="project" value="InterPro"/>
</dbReference>
<proteinExistence type="predicted"/>
<evidence type="ECO:0000313" key="12">
    <source>
        <dbReference type="Proteomes" id="UP000481621"/>
    </source>
</evidence>
<name>A0A6B3TS45_9BACI</name>
<evidence type="ECO:0000259" key="10">
    <source>
        <dbReference type="PROSITE" id="PS51755"/>
    </source>
</evidence>
<keyword evidence="12" id="KW-1185">Reference proteome</keyword>
<dbReference type="GO" id="GO:0032993">
    <property type="term" value="C:protein-DNA complex"/>
    <property type="evidence" value="ECO:0007669"/>
    <property type="project" value="TreeGrafter"/>
</dbReference>
<dbReference type="RefSeq" id="WP_163251852.1">
    <property type="nucleotide sequence ID" value="NZ_JAAIUV010000014.1"/>
</dbReference>
<dbReference type="CDD" id="cd00383">
    <property type="entry name" value="trans_reg_C"/>
    <property type="match status" value="1"/>
</dbReference>
<keyword evidence="3" id="KW-0902">Two-component regulatory system</keyword>
<evidence type="ECO:0000256" key="2">
    <source>
        <dbReference type="ARBA" id="ARBA00022553"/>
    </source>
</evidence>
<dbReference type="FunFam" id="3.40.50.2300:FF:000001">
    <property type="entry name" value="DNA-binding response regulator PhoB"/>
    <property type="match status" value="1"/>
</dbReference>
<dbReference type="GO" id="GO:0000156">
    <property type="term" value="F:phosphorelay response regulator activity"/>
    <property type="evidence" value="ECO:0007669"/>
    <property type="project" value="TreeGrafter"/>
</dbReference>
<feature type="domain" description="OmpR/PhoB-type" evidence="10">
    <location>
        <begin position="124"/>
        <end position="224"/>
    </location>
</feature>
<comment type="subcellular location">
    <subcellularLocation>
        <location evidence="1">Cytoplasm</location>
    </subcellularLocation>
</comment>
<dbReference type="FunFam" id="1.10.10.10:FF:000018">
    <property type="entry name" value="DNA-binding response regulator ResD"/>
    <property type="match status" value="1"/>
</dbReference>
<dbReference type="InterPro" id="IPR039420">
    <property type="entry name" value="WalR-like"/>
</dbReference>
<comment type="caution">
    <text evidence="11">The sequence shown here is derived from an EMBL/GenBank/DDBJ whole genome shotgun (WGS) entry which is preliminary data.</text>
</comment>
<evidence type="ECO:0000256" key="4">
    <source>
        <dbReference type="ARBA" id="ARBA00023015"/>
    </source>
</evidence>
<evidence type="ECO:0000256" key="6">
    <source>
        <dbReference type="ARBA" id="ARBA00023163"/>
    </source>
</evidence>